<dbReference type="RefSeq" id="WP_220717443.1">
    <property type="nucleotide sequence ID" value="NZ_JAIFRO010000005.1"/>
</dbReference>
<gene>
    <name evidence="2" type="ORF">K3248_05810</name>
</gene>
<name>A0ABS7I5H0_9HYPH</name>
<feature type="signal peptide" evidence="1">
    <location>
        <begin position="1"/>
        <end position="22"/>
    </location>
</feature>
<keyword evidence="1" id="KW-0732">Signal</keyword>
<proteinExistence type="predicted"/>
<reference evidence="2 3" key="1">
    <citation type="submission" date="2021-08" db="EMBL/GenBank/DDBJ databases">
        <title>Bartonella raoulti 094 sp. nov.</title>
        <authorList>
            <person name="Zgheib R."/>
            <person name="Hammoud A."/>
        </authorList>
    </citation>
    <scope>NUCLEOTIDE SEQUENCE [LARGE SCALE GENOMIC DNA]</scope>
    <source>
        <strain evidence="2 3">094</strain>
    </source>
</reference>
<comment type="caution">
    <text evidence="2">The sequence shown here is derived from an EMBL/GenBank/DDBJ whole genome shotgun (WGS) entry which is preliminary data.</text>
</comment>
<evidence type="ECO:0000313" key="3">
    <source>
        <dbReference type="Proteomes" id="UP000746918"/>
    </source>
</evidence>
<dbReference type="EMBL" id="JAIFRO010000005">
    <property type="protein sequence ID" value="MBX4336104.1"/>
    <property type="molecule type" value="Genomic_DNA"/>
</dbReference>
<accession>A0ABS7I5H0</accession>
<protein>
    <submittedName>
        <fullName evidence="2">Uncharacterized protein</fullName>
    </submittedName>
</protein>
<keyword evidence="3" id="KW-1185">Reference proteome</keyword>
<dbReference type="Proteomes" id="UP000746918">
    <property type="component" value="Unassembled WGS sequence"/>
</dbReference>
<feature type="chain" id="PRO_5045482692" evidence="1">
    <location>
        <begin position="23"/>
        <end position="78"/>
    </location>
</feature>
<evidence type="ECO:0000256" key="1">
    <source>
        <dbReference type="SAM" id="SignalP"/>
    </source>
</evidence>
<evidence type="ECO:0000313" key="2">
    <source>
        <dbReference type="EMBL" id="MBX4336104.1"/>
    </source>
</evidence>
<sequence length="78" mass="8292">MMKKVFSFIIIAVLLGADSVLAAGCSVVGKKVATQEDGVLVSLKPVIHEGKDMCMVVVVVPAHDGEKLRRVEVFVPAD</sequence>
<organism evidence="2 3">
    <name type="scientific">Bartonella raoultii</name>
    <dbReference type="NCBI Taxonomy" id="1457020"/>
    <lineage>
        <taxon>Bacteria</taxon>
        <taxon>Pseudomonadati</taxon>
        <taxon>Pseudomonadota</taxon>
        <taxon>Alphaproteobacteria</taxon>
        <taxon>Hyphomicrobiales</taxon>
        <taxon>Bartonellaceae</taxon>
        <taxon>Bartonella</taxon>
    </lineage>
</organism>